<dbReference type="PROSITE" id="PS51257">
    <property type="entry name" value="PROKAR_LIPOPROTEIN"/>
    <property type="match status" value="1"/>
</dbReference>
<name>A0A1E7RCX3_9GAMM</name>
<evidence type="ECO:0008006" key="4">
    <source>
        <dbReference type="Google" id="ProtNLM"/>
    </source>
</evidence>
<feature type="chain" id="PRO_5043144633" description="Lipoprotein" evidence="1">
    <location>
        <begin position="21"/>
        <end position="116"/>
    </location>
</feature>
<reference evidence="2 3" key="1">
    <citation type="submission" date="2016-09" db="EMBL/GenBank/DDBJ databases">
        <authorList>
            <person name="Capua I."/>
            <person name="De Benedictis P."/>
            <person name="Joannis T."/>
            <person name="Lombin L.H."/>
            <person name="Cattoli G."/>
        </authorList>
    </citation>
    <scope>NUCLEOTIDE SEQUENCE [LARGE SCALE GENOMIC DNA]</scope>
    <source>
        <strain evidence="2 3">ANC 4671</strain>
    </source>
</reference>
<evidence type="ECO:0000313" key="3">
    <source>
        <dbReference type="Proteomes" id="UP000185895"/>
    </source>
</evidence>
<evidence type="ECO:0000256" key="1">
    <source>
        <dbReference type="SAM" id="SignalP"/>
    </source>
</evidence>
<dbReference type="Proteomes" id="UP000185895">
    <property type="component" value="Unassembled WGS sequence"/>
</dbReference>
<protein>
    <recommendedName>
        <fullName evidence="4">Lipoprotein</fullName>
    </recommendedName>
</protein>
<dbReference type="OrthoDB" id="6444773at2"/>
<dbReference type="AlphaFoldDB" id="A0A1E7RCX3"/>
<keyword evidence="1" id="KW-0732">Signal</keyword>
<dbReference type="STRING" id="1262585.BJI46_01960"/>
<accession>A0A1E7RCX3</accession>
<evidence type="ECO:0000313" key="2">
    <source>
        <dbReference type="EMBL" id="OEY97214.1"/>
    </source>
</evidence>
<feature type="signal peptide" evidence="1">
    <location>
        <begin position="1"/>
        <end position="20"/>
    </location>
</feature>
<sequence>MTYNKCFSLTTIFVTTLLLAACGEKKTLTAEEQWQNFCKSYEGAAFNIMYDRQNDISKAQSIEHLKKSPEGKQRDMLMVLVDQAHQVQKYDQQKEKDLAMEQFKAGKYQQCLNTAH</sequence>
<dbReference type="RefSeq" id="WP_070069362.1">
    <property type="nucleotide sequence ID" value="NZ_MKKK01000012.1"/>
</dbReference>
<keyword evidence="3" id="KW-1185">Reference proteome</keyword>
<organism evidence="2 3">
    <name type="scientific">Acinetobacter qingfengensis</name>
    <dbReference type="NCBI Taxonomy" id="1262585"/>
    <lineage>
        <taxon>Bacteria</taxon>
        <taxon>Pseudomonadati</taxon>
        <taxon>Pseudomonadota</taxon>
        <taxon>Gammaproteobacteria</taxon>
        <taxon>Moraxellales</taxon>
        <taxon>Moraxellaceae</taxon>
        <taxon>Acinetobacter</taxon>
    </lineage>
</organism>
<comment type="caution">
    <text evidence="2">The sequence shown here is derived from an EMBL/GenBank/DDBJ whole genome shotgun (WGS) entry which is preliminary data.</text>
</comment>
<gene>
    <name evidence="2" type="ORF">BJI46_01960</name>
</gene>
<dbReference type="EMBL" id="MKKK01000012">
    <property type="protein sequence ID" value="OEY97214.1"/>
    <property type="molecule type" value="Genomic_DNA"/>
</dbReference>
<proteinExistence type="predicted"/>